<sequence>MSKGLISFSCVNHRRSTSSSRSLVASCSRNTFTVHSRSRLVRRRPCFDFARNGTWCIWTLRAAHSSARDKRSTTL</sequence>
<accession>A0A0L9V347</accession>
<organism evidence="1 2">
    <name type="scientific">Phaseolus angularis</name>
    <name type="common">Azuki bean</name>
    <name type="synonym">Vigna angularis</name>
    <dbReference type="NCBI Taxonomy" id="3914"/>
    <lineage>
        <taxon>Eukaryota</taxon>
        <taxon>Viridiplantae</taxon>
        <taxon>Streptophyta</taxon>
        <taxon>Embryophyta</taxon>
        <taxon>Tracheophyta</taxon>
        <taxon>Spermatophyta</taxon>
        <taxon>Magnoliopsida</taxon>
        <taxon>eudicotyledons</taxon>
        <taxon>Gunneridae</taxon>
        <taxon>Pentapetalae</taxon>
        <taxon>rosids</taxon>
        <taxon>fabids</taxon>
        <taxon>Fabales</taxon>
        <taxon>Fabaceae</taxon>
        <taxon>Papilionoideae</taxon>
        <taxon>50 kb inversion clade</taxon>
        <taxon>NPAAA clade</taxon>
        <taxon>indigoferoid/millettioid clade</taxon>
        <taxon>Phaseoleae</taxon>
        <taxon>Vigna</taxon>
    </lineage>
</organism>
<proteinExistence type="predicted"/>
<name>A0A0L9V347_PHAAN</name>
<dbReference type="Gramene" id="KOM49184">
    <property type="protein sequence ID" value="KOM49184"/>
    <property type="gene ID" value="LR48_Vigan08g001100"/>
</dbReference>
<protein>
    <submittedName>
        <fullName evidence="1">Uncharacterized protein</fullName>
    </submittedName>
</protein>
<evidence type="ECO:0000313" key="2">
    <source>
        <dbReference type="Proteomes" id="UP000053144"/>
    </source>
</evidence>
<dbReference type="Proteomes" id="UP000053144">
    <property type="component" value="Chromosome 8"/>
</dbReference>
<evidence type="ECO:0000313" key="1">
    <source>
        <dbReference type="EMBL" id="KOM49184.1"/>
    </source>
</evidence>
<dbReference type="EMBL" id="CM003378">
    <property type="protein sequence ID" value="KOM49184.1"/>
    <property type="molecule type" value="Genomic_DNA"/>
</dbReference>
<dbReference type="AlphaFoldDB" id="A0A0L9V347"/>
<gene>
    <name evidence="1" type="ORF">LR48_Vigan08g001100</name>
</gene>
<reference evidence="2" key="1">
    <citation type="journal article" date="2015" name="Proc. Natl. Acad. Sci. U.S.A.">
        <title>Genome sequencing of adzuki bean (Vigna angularis) provides insight into high starch and low fat accumulation and domestication.</title>
        <authorList>
            <person name="Yang K."/>
            <person name="Tian Z."/>
            <person name="Chen C."/>
            <person name="Luo L."/>
            <person name="Zhao B."/>
            <person name="Wang Z."/>
            <person name="Yu L."/>
            <person name="Li Y."/>
            <person name="Sun Y."/>
            <person name="Li W."/>
            <person name="Chen Y."/>
            <person name="Li Y."/>
            <person name="Zhang Y."/>
            <person name="Ai D."/>
            <person name="Zhao J."/>
            <person name="Shang C."/>
            <person name="Ma Y."/>
            <person name="Wu B."/>
            <person name="Wang M."/>
            <person name="Gao L."/>
            <person name="Sun D."/>
            <person name="Zhang P."/>
            <person name="Guo F."/>
            <person name="Wang W."/>
            <person name="Li Y."/>
            <person name="Wang J."/>
            <person name="Varshney R.K."/>
            <person name="Wang J."/>
            <person name="Ling H.Q."/>
            <person name="Wan P."/>
        </authorList>
    </citation>
    <scope>NUCLEOTIDE SEQUENCE</scope>
    <source>
        <strain evidence="2">cv. Jingnong 6</strain>
    </source>
</reference>